<evidence type="ECO:0000256" key="2">
    <source>
        <dbReference type="ARBA" id="ARBA00022741"/>
    </source>
</evidence>
<dbReference type="OMA" id="RCYFASK"/>
<dbReference type="SMART" id="SM00242">
    <property type="entry name" value="MYSc"/>
    <property type="match status" value="1"/>
</dbReference>
<dbReference type="Pfam" id="PF01576">
    <property type="entry name" value="Myosin_tail_1"/>
    <property type="match status" value="1"/>
</dbReference>
<dbReference type="EMBL" id="GL832965">
    <property type="protein sequence ID" value="EGD73038.1"/>
    <property type="molecule type" value="Genomic_DNA"/>
</dbReference>
<dbReference type="InterPro" id="IPR000048">
    <property type="entry name" value="IQ_motif_EF-hand-BS"/>
</dbReference>
<dbReference type="SUPFAM" id="SSF52540">
    <property type="entry name" value="P-loop containing nucleoside triphosphate hydrolases"/>
    <property type="match status" value="1"/>
</dbReference>
<keyword evidence="5" id="KW-0175">Coiled coil</keyword>
<evidence type="ECO:0000256" key="8">
    <source>
        <dbReference type="ARBA" id="ARBA00023203"/>
    </source>
</evidence>
<evidence type="ECO:0000256" key="4">
    <source>
        <dbReference type="ARBA" id="ARBA00022860"/>
    </source>
</evidence>
<dbReference type="Gene3D" id="1.10.10.820">
    <property type="match status" value="1"/>
</dbReference>
<dbReference type="Pfam" id="PF02736">
    <property type="entry name" value="Myosin_N"/>
    <property type="match status" value="1"/>
</dbReference>
<dbReference type="STRING" id="946362.F2U9L1"/>
<feature type="domain" description="Myosin N-terminal SH3-like" evidence="12">
    <location>
        <begin position="26"/>
        <end position="76"/>
    </location>
</feature>
<dbReference type="FunFam" id="1.20.5.4820:FF:000002">
    <property type="entry name" value="Myosin heavy chain 10"/>
    <property type="match status" value="1"/>
</dbReference>
<dbReference type="GO" id="GO:0005516">
    <property type="term" value="F:calmodulin binding"/>
    <property type="evidence" value="ECO:0007669"/>
    <property type="project" value="UniProtKB-KW"/>
</dbReference>
<sequence length="1354" mass="155360">MTDQVLKYLRIPASSRQGYEDSSAWAAKRLAWIPDEKEGFVLTAIKSDEGEEVTCQREDTREMVTVSADDVQKANPPKFNKVEDMAELTVLNEASVLFNLRDRYHADLIYTYSGLFCVVVNPYKNIPIYNDDAIKLYKGQKRDAVPPHVFAIADLSYRSMLQDREDQSILCTGESGAGKTENTKKVIQYLASVAATTRRDPDTLAMFASDAAAGSTMGKGELERQLLQANPILETFGNAGTIKNDNSSRFGKFIRIHFDAAGFIIGATIDTYLLEKSRCVRQNESERTFHSFYQLLRGADAKYISELLLEDISKYEFISNGDMHLHHVDDGKEFADTNEACRIMGMTDEQIMDVWRVVSAVMLIGNIEVSSQRRGGEQAVIKDDSVCQKVCHLLGINVLDFTRSLLKPKVKAGHEFVHKQQTKEQVDFAKEALAKATYERLFLWIVKRINKTLDRNIRDARTFIGILDIAGFEIFKVNSFEQLCINYTNERLQQLFNSRMFQLEQDEYQKENIDWEFIDFGLDLQPTIDLIERKGILPLLDDECFFPKATDQSFVDKVVKLLGDDEKLSKPALREDCDFAVVHYAGRVPYQAAGWLVKNKDPLNDNVTALLAKSGNAFVATLWSDMFSGSLASANRTRKGAFRTVGFIYKENLNHLMDTLNHTTPHFVRCIIPNHEKKAGKIDAPLVLDQLRCNGVLEGIRICRKGFPNRILFQEFKQRYSILVPEAIPRGFTDGRHACEKMVEALNLDAQSYRIGLTKVFFRAGILAQLEEQRDLKLSKMIIGLQAFCRGYLARRYHGALLHGSNAILVIQRNARAYMKLRSWAWWKLFTKIKPLLKVARGDEELRLLREELEDVKQQLERSELARKEAEARIETLEMEKKELNQQLEADNVALTDAEEVRSRLVSKNNELLEDLQYVEQQLDEQMSTTEKLLAEKKHLIEELEDLKKDLGTANLNEARISRLEEQLETVRKQLDDQTAANQELEEQRKKLNKELNDVRADLDQALAQKSKAQKAHKKLVSELEDATVELDHSRSQIAQLTAHQRSFDKQLNDERGRYEELAKERDALQSQNRELSTKVLTLKNELEEATDRCESTEKAKKRLQDELDDLVSSSNDAAQAELEAAKRTLQITVDEQKQQIIELEDELQLVEQAKLRLEVNMSAMEKKMKEVDQTAMEEEHKKLKQLNRQIRVLEEELENERRISSKTSAEKRKLDLEMADLKERLEEEQRGRTRDSRAVKKLEKRIALLYEEREEDSKLAESSSQEAAKLREKIKKLQAELDTAEDEVTSSMAKARRAEREAQDMQESLAVLQEENTKLRSMLRRARLRREELVGDTEQVLDTTLSESVVDDE</sequence>
<proteinExistence type="inferred from homology"/>
<dbReference type="Gene3D" id="1.20.5.340">
    <property type="match status" value="1"/>
</dbReference>
<dbReference type="Proteomes" id="UP000007799">
    <property type="component" value="Unassembled WGS sequence"/>
</dbReference>
<keyword evidence="6 9" id="KW-0518">Myosin</keyword>
<evidence type="ECO:0000256" key="6">
    <source>
        <dbReference type="ARBA" id="ARBA00023123"/>
    </source>
</evidence>
<dbReference type="GO" id="GO:0005737">
    <property type="term" value="C:cytoplasm"/>
    <property type="evidence" value="ECO:0007669"/>
    <property type="project" value="UniProtKB-ARBA"/>
</dbReference>
<dbReference type="Gene3D" id="2.30.30.360">
    <property type="entry name" value="Myosin S1 fragment, N-terminal"/>
    <property type="match status" value="1"/>
</dbReference>
<dbReference type="PROSITE" id="PS51844">
    <property type="entry name" value="SH3_LIKE"/>
    <property type="match status" value="1"/>
</dbReference>
<feature type="binding site" evidence="9">
    <location>
        <begin position="173"/>
        <end position="180"/>
    </location>
    <ligand>
        <name>ATP</name>
        <dbReference type="ChEBI" id="CHEBI:30616"/>
    </ligand>
</feature>
<dbReference type="FunFam" id="1.20.120.720:FF:000001">
    <property type="entry name" value="Myosin heavy chain, muscle"/>
    <property type="match status" value="1"/>
</dbReference>
<dbReference type="InterPro" id="IPR001609">
    <property type="entry name" value="Myosin_head_motor_dom-like"/>
</dbReference>
<feature type="region of interest" description="Disordered" evidence="10">
    <location>
        <begin position="1281"/>
        <end position="1307"/>
    </location>
</feature>
<dbReference type="Gene3D" id="3.30.70.1590">
    <property type="match status" value="1"/>
</dbReference>
<dbReference type="GO" id="GO:0051015">
    <property type="term" value="F:actin filament binding"/>
    <property type="evidence" value="ECO:0007669"/>
    <property type="project" value="InterPro"/>
</dbReference>
<evidence type="ECO:0000313" key="13">
    <source>
        <dbReference type="EMBL" id="EGD73038.1"/>
    </source>
</evidence>
<evidence type="ECO:0000256" key="3">
    <source>
        <dbReference type="ARBA" id="ARBA00022840"/>
    </source>
</evidence>
<dbReference type="Gene3D" id="4.10.270.10">
    <property type="entry name" value="Myosin, subunit A"/>
    <property type="match status" value="1"/>
</dbReference>
<keyword evidence="14" id="KW-1185">Reference proteome</keyword>
<dbReference type="GO" id="GO:0016459">
    <property type="term" value="C:myosin complex"/>
    <property type="evidence" value="ECO:0007669"/>
    <property type="project" value="UniProtKB-KW"/>
</dbReference>
<dbReference type="GO" id="GO:0007015">
    <property type="term" value="P:actin filament organization"/>
    <property type="evidence" value="ECO:0007669"/>
    <property type="project" value="TreeGrafter"/>
</dbReference>
<reference evidence="13" key="1">
    <citation type="submission" date="2009-08" db="EMBL/GenBank/DDBJ databases">
        <title>Annotation of Salpingoeca rosetta.</title>
        <authorList>
            <consortium name="The Broad Institute Genome Sequencing Platform"/>
            <person name="Russ C."/>
            <person name="Cuomo C."/>
            <person name="Burger G."/>
            <person name="Gray M.W."/>
            <person name="Holland P.W.H."/>
            <person name="King N."/>
            <person name="Lang F.B.F."/>
            <person name="Roger A.J."/>
            <person name="Ruiz-Trillo I."/>
            <person name="Young S.K."/>
            <person name="Zeng Q."/>
            <person name="Gargeya S."/>
            <person name="Alvarado L."/>
            <person name="Berlin A."/>
            <person name="Chapman S.B."/>
            <person name="Chen Z."/>
            <person name="Freedman E."/>
            <person name="Gellesch M."/>
            <person name="Goldberg J."/>
            <person name="Griggs A."/>
            <person name="Gujja S."/>
            <person name="Heilman E."/>
            <person name="Heiman D."/>
            <person name="Howarth C."/>
            <person name="Mehta T."/>
            <person name="Neiman D."/>
            <person name="Pearson M."/>
            <person name="Roberts A."/>
            <person name="Saif S."/>
            <person name="Shea T."/>
            <person name="Shenoy N."/>
            <person name="Sisk P."/>
            <person name="Stolte C."/>
            <person name="Sykes S."/>
            <person name="White J."/>
            <person name="Yandava C."/>
            <person name="Haas B."/>
            <person name="Nusbaum C."/>
            <person name="Birren B."/>
        </authorList>
    </citation>
    <scope>NUCLEOTIDE SEQUENCE [LARGE SCALE GENOMIC DNA]</scope>
    <source>
        <strain evidence="13">ATCC 50818</strain>
    </source>
</reference>
<evidence type="ECO:0000256" key="10">
    <source>
        <dbReference type="SAM" id="MobiDB-lite"/>
    </source>
</evidence>
<dbReference type="FunFam" id="1.10.10.820:FF:000001">
    <property type="entry name" value="Myosin heavy chain"/>
    <property type="match status" value="1"/>
</dbReference>
<dbReference type="GO" id="GO:0005524">
    <property type="term" value="F:ATP binding"/>
    <property type="evidence" value="ECO:0007669"/>
    <property type="project" value="UniProtKB-UniRule"/>
</dbReference>
<dbReference type="FunFam" id="3.40.850.10:FF:000101">
    <property type="entry name" value="Slow myosin heavy chain 2"/>
    <property type="match status" value="1"/>
</dbReference>
<keyword evidence="7 9" id="KW-0505">Motor protein</keyword>
<dbReference type="InterPro" id="IPR008989">
    <property type="entry name" value="Myosin_S1_N"/>
</dbReference>
<dbReference type="GO" id="GO:0016020">
    <property type="term" value="C:membrane"/>
    <property type="evidence" value="ECO:0007669"/>
    <property type="project" value="TreeGrafter"/>
</dbReference>
<name>F2U9L1_SALR5</name>
<dbReference type="OrthoDB" id="10055605at2759"/>
<dbReference type="SUPFAM" id="SSF90257">
    <property type="entry name" value="Myosin rod fragments"/>
    <property type="match status" value="3"/>
</dbReference>
<dbReference type="RefSeq" id="XP_004994069.1">
    <property type="nucleotide sequence ID" value="XM_004994012.1"/>
</dbReference>
<evidence type="ECO:0000256" key="9">
    <source>
        <dbReference type="PROSITE-ProRule" id="PRU00782"/>
    </source>
</evidence>
<dbReference type="InParanoid" id="F2U9L1"/>
<evidence type="ECO:0000256" key="1">
    <source>
        <dbReference type="ARBA" id="ARBA00008314"/>
    </source>
</evidence>
<dbReference type="GO" id="GO:0000146">
    <property type="term" value="F:microfilament motor activity"/>
    <property type="evidence" value="ECO:0007669"/>
    <property type="project" value="TreeGrafter"/>
</dbReference>
<keyword evidence="3 9" id="KW-0067">ATP-binding</keyword>
<dbReference type="GeneID" id="16074647"/>
<dbReference type="InterPro" id="IPR027417">
    <property type="entry name" value="P-loop_NTPase"/>
</dbReference>
<dbReference type="FunCoup" id="F2U9L1">
    <property type="interactions" value="844"/>
</dbReference>
<feature type="region of interest" description="Actin-binding" evidence="9">
    <location>
        <begin position="653"/>
        <end position="675"/>
    </location>
</feature>
<keyword evidence="4" id="KW-0112">Calmodulin-binding</keyword>
<evidence type="ECO:0000259" key="12">
    <source>
        <dbReference type="PROSITE" id="PS51844"/>
    </source>
</evidence>
<dbReference type="FunFam" id="2.30.30.360:FF:000001">
    <property type="entry name" value="Myosin heavy chain"/>
    <property type="match status" value="1"/>
</dbReference>
<evidence type="ECO:0000256" key="5">
    <source>
        <dbReference type="ARBA" id="ARBA00023054"/>
    </source>
</evidence>
<organism evidence="14">
    <name type="scientific">Salpingoeca rosetta (strain ATCC 50818 / BSB-021)</name>
    <dbReference type="NCBI Taxonomy" id="946362"/>
    <lineage>
        <taxon>Eukaryota</taxon>
        <taxon>Choanoflagellata</taxon>
        <taxon>Craspedida</taxon>
        <taxon>Salpingoecidae</taxon>
        <taxon>Salpingoeca</taxon>
    </lineage>
</organism>
<dbReference type="InterPro" id="IPR036961">
    <property type="entry name" value="Kinesin_motor_dom_sf"/>
</dbReference>
<protein>
    <submittedName>
        <fullName evidence="13">Myosin</fullName>
    </submittedName>
</protein>
<accession>F2U9L1</accession>
<dbReference type="PRINTS" id="PR00193">
    <property type="entry name" value="MYOSINHEAVY"/>
</dbReference>
<dbReference type="Pfam" id="PF00063">
    <property type="entry name" value="Myosin_head"/>
    <property type="match status" value="1"/>
</dbReference>
<dbReference type="Gene3D" id="1.20.58.530">
    <property type="match status" value="1"/>
</dbReference>
<keyword evidence="8 9" id="KW-0009">Actin-binding</keyword>
<dbReference type="PANTHER" id="PTHR13140">
    <property type="entry name" value="MYOSIN"/>
    <property type="match status" value="1"/>
</dbReference>
<dbReference type="KEGG" id="sre:PTSG_04749"/>
<dbReference type="PROSITE" id="PS51456">
    <property type="entry name" value="MYOSIN_MOTOR"/>
    <property type="match status" value="1"/>
</dbReference>
<feature type="domain" description="Myosin motor" evidence="11">
    <location>
        <begin position="80"/>
        <end position="775"/>
    </location>
</feature>
<dbReference type="Gene3D" id="1.10.287.1490">
    <property type="match status" value="1"/>
</dbReference>
<dbReference type="Gene3D" id="3.40.850.10">
    <property type="entry name" value="Kinesin motor domain"/>
    <property type="match status" value="1"/>
</dbReference>
<dbReference type="Pfam" id="PF00612">
    <property type="entry name" value="IQ"/>
    <property type="match status" value="1"/>
</dbReference>
<gene>
    <name evidence="13" type="ORF">PTSG_04749</name>
</gene>
<evidence type="ECO:0000313" key="14">
    <source>
        <dbReference type="Proteomes" id="UP000007799"/>
    </source>
</evidence>
<dbReference type="CDD" id="cd01377">
    <property type="entry name" value="MYSc_class_II"/>
    <property type="match status" value="1"/>
</dbReference>
<evidence type="ECO:0000256" key="7">
    <source>
        <dbReference type="ARBA" id="ARBA00023175"/>
    </source>
</evidence>
<dbReference type="PANTHER" id="PTHR13140:SF857">
    <property type="entry name" value="MYOSIN-11"/>
    <property type="match status" value="1"/>
</dbReference>
<dbReference type="PROSITE" id="PS50096">
    <property type="entry name" value="IQ"/>
    <property type="match status" value="1"/>
</dbReference>
<dbReference type="InterPro" id="IPR002928">
    <property type="entry name" value="Myosin_tail"/>
</dbReference>
<dbReference type="Gene3D" id="1.20.120.720">
    <property type="entry name" value="Myosin VI head, motor domain, U50 subdomain"/>
    <property type="match status" value="1"/>
</dbReference>
<dbReference type="eggNOG" id="KOG0161">
    <property type="taxonomic scope" value="Eukaryota"/>
</dbReference>
<dbReference type="InterPro" id="IPR004009">
    <property type="entry name" value="SH3_Myosin"/>
</dbReference>
<comment type="similarity">
    <text evidence="1 9">Belongs to the TRAFAC class myosin-kinesin ATPase superfamily. Myosin family.</text>
</comment>
<dbReference type="SMART" id="SM00015">
    <property type="entry name" value="IQ"/>
    <property type="match status" value="1"/>
</dbReference>
<keyword evidence="2 9" id="KW-0547">Nucleotide-binding</keyword>
<evidence type="ECO:0000259" key="11">
    <source>
        <dbReference type="PROSITE" id="PS51456"/>
    </source>
</evidence>